<keyword evidence="3" id="KW-1185">Reference proteome</keyword>
<feature type="chain" id="PRO_5047248996" evidence="1">
    <location>
        <begin position="19"/>
        <end position="253"/>
    </location>
</feature>
<reference evidence="2 3" key="1">
    <citation type="submission" date="2020-07" db="EMBL/GenBank/DDBJ databases">
        <title>Description of Kordia aestuariivivens sp. nov., isolated from a tidal flat.</title>
        <authorList>
            <person name="Park S."/>
            <person name="Yoon J.-H."/>
        </authorList>
    </citation>
    <scope>NUCLEOTIDE SEQUENCE [LARGE SCALE GENOMIC DNA]</scope>
    <source>
        <strain evidence="2 3">YSTF-M3</strain>
    </source>
</reference>
<name>A0ABR7Q4Q9_9FLAO</name>
<dbReference type="Pfam" id="PF13715">
    <property type="entry name" value="CarbopepD_reg_2"/>
    <property type="match status" value="1"/>
</dbReference>
<protein>
    <submittedName>
        <fullName evidence="2">Carboxypeptidase-like regulatory domain-containing protein</fullName>
    </submittedName>
</protein>
<accession>A0ABR7Q4Q9</accession>
<sequence>MKQQLLIFCLFISTLLLAQDSERKILRGAVIYRNVNVVGVNIVNNTTSKGTTTNQKGEFEILVKKDDILVFSSVQYTIREIVITDKIIKNNRLVVEVNEKIEELDEVVISPENKDKFLDFQEEQIEKYKDYQFASDRYSQVKNEALGQTNFQGANVLGLVGMLLNSIIGKGKKKEKEKAIYERTSFNEVRYRYKDEFFTDNLSIPKDKISAFLYYCDDQMPSEDIFTNKNEFLMIDFMVKQSKNFLESIKKKD</sequence>
<dbReference type="EMBL" id="JACGWS010000001">
    <property type="protein sequence ID" value="MBC8753493.1"/>
    <property type="molecule type" value="Genomic_DNA"/>
</dbReference>
<dbReference type="SUPFAM" id="SSF49464">
    <property type="entry name" value="Carboxypeptidase regulatory domain-like"/>
    <property type="match status" value="1"/>
</dbReference>
<evidence type="ECO:0000313" key="3">
    <source>
        <dbReference type="Proteomes" id="UP000619238"/>
    </source>
</evidence>
<dbReference type="RefSeq" id="WP_187560525.1">
    <property type="nucleotide sequence ID" value="NZ_JACGWS010000001.1"/>
</dbReference>
<comment type="caution">
    <text evidence="2">The sequence shown here is derived from an EMBL/GenBank/DDBJ whole genome shotgun (WGS) entry which is preliminary data.</text>
</comment>
<dbReference type="InterPro" id="IPR008969">
    <property type="entry name" value="CarboxyPept-like_regulatory"/>
</dbReference>
<keyword evidence="1" id="KW-0732">Signal</keyword>
<dbReference type="Proteomes" id="UP000619238">
    <property type="component" value="Unassembled WGS sequence"/>
</dbReference>
<gene>
    <name evidence="2" type="ORF">H2O64_02345</name>
</gene>
<evidence type="ECO:0000256" key="1">
    <source>
        <dbReference type="SAM" id="SignalP"/>
    </source>
</evidence>
<proteinExistence type="predicted"/>
<evidence type="ECO:0000313" key="2">
    <source>
        <dbReference type="EMBL" id="MBC8753493.1"/>
    </source>
</evidence>
<feature type="signal peptide" evidence="1">
    <location>
        <begin position="1"/>
        <end position="18"/>
    </location>
</feature>
<organism evidence="2 3">
    <name type="scientific">Kordia aestuariivivens</name>
    <dbReference type="NCBI Taxonomy" id="2759037"/>
    <lineage>
        <taxon>Bacteria</taxon>
        <taxon>Pseudomonadati</taxon>
        <taxon>Bacteroidota</taxon>
        <taxon>Flavobacteriia</taxon>
        <taxon>Flavobacteriales</taxon>
        <taxon>Flavobacteriaceae</taxon>
        <taxon>Kordia</taxon>
    </lineage>
</organism>